<evidence type="ECO:0000256" key="7">
    <source>
        <dbReference type="ARBA" id="ARBA00023056"/>
    </source>
</evidence>
<evidence type="ECO:0000259" key="9">
    <source>
        <dbReference type="Pfam" id="PF00534"/>
    </source>
</evidence>
<dbReference type="Gene3D" id="3.40.50.2000">
    <property type="entry name" value="Glycogen Phosphorylase B"/>
    <property type="match status" value="2"/>
</dbReference>
<keyword evidence="12" id="KW-1185">Reference proteome</keyword>
<dbReference type="AlphaFoldDB" id="A0AAP3UZ70"/>
<dbReference type="InterPro" id="IPR011835">
    <property type="entry name" value="GS/SS"/>
</dbReference>
<comment type="catalytic activity">
    <reaction evidence="1 8">
        <text>[(1-&gt;4)-alpha-D-glucosyl](n) + ADP-alpha-D-glucose = [(1-&gt;4)-alpha-D-glucosyl](n+1) + ADP + H(+)</text>
        <dbReference type="Rhea" id="RHEA:18189"/>
        <dbReference type="Rhea" id="RHEA-COMP:9584"/>
        <dbReference type="Rhea" id="RHEA-COMP:9587"/>
        <dbReference type="ChEBI" id="CHEBI:15378"/>
        <dbReference type="ChEBI" id="CHEBI:15444"/>
        <dbReference type="ChEBI" id="CHEBI:57498"/>
        <dbReference type="ChEBI" id="CHEBI:456216"/>
        <dbReference type="EC" id="2.4.1.21"/>
    </reaction>
</comment>
<dbReference type="GO" id="GO:0009011">
    <property type="term" value="F:alpha-1,4-glucan glucosyltransferase (ADP-glucose donor) activity"/>
    <property type="evidence" value="ECO:0007669"/>
    <property type="project" value="UniProtKB-UniRule"/>
</dbReference>
<keyword evidence="6 8" id="KW-0808">Transferase</keyword>
<proteinExistence type="inferred from homology"/>
<dbReference type="Proteomes" id="UP001301140">
    <property type="component" value="Unassembled WGS sequence"/>
</dbReference>
<dbReference type="GO" id="GO:0004373">
    <property type="term" value="F:alpha-1,4-glucan glucosyltransferase (UDP-glucose donor) activity"/>
    <property type="evidence" value="ECO:0007669"/>
    <property type="project" value="InterPro"/>
</dbReference>
<evidence type="ECO:0000256" key="1">
    <source>
        <dbReference type="ARBA" id="ARBA00001478"/>
    </source>
</evidence>
<dbReference type="GO" id="GO:0005829">
    <property type="term" value="C:cytosol"/>
    <property type="evidence" value="ECO:0007669"/>
    <property type="project" value="TreeGrafter"/>
</dbReference>
<dbReference type="SUPFAM" id="SSF53756">
    <property type="entry name" value="UDP-Glycosyltransferase/glycogen phosphorylase"/>
    <property type="match status" value="1"/>
</dbReference>
<dbReference type="NCBIfam" id="TIGR02095">
    <property type="entry name" value="glgA"/>
    <property type="match status" value="1"/>
</dbReference>
<dbReference type="CDD" id="cd03791">
    <property type="entry name" value="GT5_Glycogen_synthase_DULL1-like"/>
    <property type="match status" value="1"/>
</dbReference>
<evidence type="ECO:0000313" key="11">
    <source>
        <dbReference type="EMBL" id="MDF1586225.1"/>
    </source>
</evidence>
<evidence type="ECO:0000259" key="10">
    <source>
        <dbReference type="Pfam" id="PF08323"/>
    </source>
</evidence>
<comment type="caution">
    <text evidence="11">The sequence shown here is derived from an EMBL/GenBank/DDBJ whole genome shotgun (WGS) entry which is preliminary data.</text>
</comment>
<dbReference type="PANTHER" id="PTHR45825:SF11">
    <property type="entry name" value="ALPHA AMYLASE DOMAIN-CONTAINING PROTEIN"/>
    <property type="match status" value="1"/>
</dbReference>
<evidence type="ECO:0000256" key="4">
    <source>
        <dbReference type="ARBA" id="ARBA00010281"/>
    </source>
</evidence>
<comment type="function">
    <text evidence="2 8">Synthesizes alpha-1,4-glucan chains using ADP-glucose.</text>
</comment>
<reference evidence="11 12" key="1">
    <citation type="submission" date="2023-03" db="EMBL/GenBank/DDBJ databases">
        <title>YIM 152171 draft genome.</title>
        <authorList>
            <person name="Yang Z."/>
        </authorList>
    </citation>
    <scope>NUCLEOTIDE SEQUENCE [LARGE SCALE GENOMIC DNA]</scope>
    <source>
        <strain evidence="11 12">YIM 152171</strain>
    </source>
</reference>
<comment type="similarity">
    <text evidence="4 8">Belongs to the glycosyltransferase 1 family. Bacterial/plant glycogen synthase subfamily.</text>
</comment>
<dbReference type="EMBL" id="JARGEQ010000073">
    <property type="protein sequence ID" value="MDF1586225.1"/>
    <property type="molecule type" value="Genomic_DNA"/>
</dbReference>
<organism evidence="11 12">
    <name type="scientific">Marinimicrococcus flavescens</name>
    <dbReference type="NCBI Taxonomy" id="3031815"/>
    <lineage>
        <taxon>Bacteria</taxon>
        <taxon>Pseudomonadati</taxon>
        <taxon>Pseudomonadota</taxon>
        <taxon>Alphaproteobacteria</taxon>
        <taxon>Geminicoccales</taxon>
        <taxon>Geminicoccaceae</taxon>
        <taxon>Marinimicrococcus</taxon>
    </lineage>
</organism>
<dbReference type="RefSeq" id="WP_327788640.1">
    <property type="nucleotide sequence ID" value="NZ_JARGEQ010000073.1"/>
</dbReference>
<keyword evidence="7 8" id="KW-0320">Glycogen biosynthesis</keyword>
<accession>A0AAP3UZ70</accession>
<evidence type="ECO:0000313" key="12">
    <source>
        <dbReference type="Proteomes" id="UP001301140"/>
    </source>
</evidence>
<sequence length="486" mass="51900">MQVLSLASECFPLVKTGGLADVMGALPPALAPLGCRLRTLLPAYPRVLGALPAAAPVAALPDLFGGDAHILEAQGPDGLDLLLLDAPHLYARPGGPYHDPSGTDWPDNWRRFAGLAWAAREIGLGLLPDWRPDIVHAHDWQAGLAPAYLALAAGNGGGPRPATVMTVHNLAFQGQVDPGLMTALRLPPETFAIDGVEYYGGIGFLKAGLFYADRLTTVSPTYAREITTDEGGMGMGGLLRLRGGDLEGIRNGIDERVWDPARDPHLPSAYGPGSLQGKAVCKTALQHRLRLEERPDALLLGVVSRLSYQKGLDLLPGLLPWLVGENCQLALLGAGEPALEATFAAAALAHPGRIGFVQGYDEPLAHLIQAGSDAILVPSRFEPCGLTQLCALRYGSLPLVARVGGLADTVIDANDAALDDGVATGLHFHPVTAEALAEGLDRLLRLWSRPETWRTVQARAMTRDVGWSRPARQYRELYEGLLRHRN</sequence>
<dbReference type="NCBIfam" id="NF001899">
    <property type="entry name" value="PRK00654.1-2"/>
    <property type="match status" value="1"/>
</dbReference>
<dbReference type="InterPro" id="IPR013534">
    <property type="entry name" value="Starch_synth_cat_dom"/>
</dbReference>
<evidence type="ECO:0000256" key="2">
    <source>
        <dbReference type="ARBA" id="ARBA00002764"/>
    </source>
</evidence>
<name>A0AAP3UZ70_9PROT</name>
<evidence type="ECO:0000256" key="5">
    <source>
        <dbReference type="ARBA" id="ARBA00022676"/>
    </source>
</evidence>
<dbReference type="GO" id="GO:0005978">
    <property type="term" value="P:glycogen biosynthetic process"/>
    <property type="evidence" value="ECO:0007669"/>
    <property type="project" value="UniProtKB-UniRule"/>
</dbReference>
<dbReference type="Pfam" id="PF08323">
    <property type="entry name" value="Glyco_transf_5"/>
    <property type="match status" value="1"/>
</dbReference>
<dbReference type="HAMAP" id="MF_00484">
    <property type="entry name" value="Glycogen_synth"/>
    <property type="match status" value="1"/>
</dbReference>
<feature type="domain" description="Glycosyl transferase family 1" evidence="9">
    <location>
        <begin position="293"/>
        <end position="453"/>
    </location>
</feature>
<dbReference type="EC" id="2.4.1.21" evidence="8"/>
<keyword evidence="5 8" id="KW-0328">Glycosyltransferase</keyword>
<evidence type="ECO:0000256" key="3">
    <source>
        <dbReference type="ARBA" id="ARBA00004964"/>
    </source>
</evidence>
<comment type="pathway">
    <text evidence="3 8">Glycan biosynthesis; glycogen biosynthesis.</text>
</comment>
<protein>
    <recommendedName>
        <fullName evidence="8">Glycogen synthase</fullName>
        <ecNumber evidence="8">2.4.1.21</ecNumber>
    </recommendedName>
    <alternativeName>
        <fullName evidence="8">Starch [bacterial glycogen] synthase</fullName>
    </alternativeName>
</protein>
<gene>
    <name evidence="8 11" type="primary">glgA</name>
    <name evidence="11" type="ORF">PZ740_07485</name>
</gene>
<feature type="domain" description="Starch synthase catalytic" evidence="10">
    <location>
        <begin position="2"/>
        <end position="240"/>
    </location>
</feature>
<dbReference type="InterPro" id="IPR001296">
    <property type="entry name" value="Glyco_trans_1"/>
</dbReference>
<dbReference type="Pfam" id="PF00534">
    <property type="entry name" value="Glycos_transf_1"/>
    <property type="match status" value="1"/>
</dbReference>
<evidence type="ECO:0000256" key="8">
    <source>
        <dbReference type="HAMAP-Rule" id="MF_00484"/>
    </source>
</evidence>
<feature type="binding site" evidence="8">
    <location>
        <position position="15"/>
    </location>
    <ligand>
        <name>ADP-alpha-D-glucose</name>
        <dbReference type="ChEBI" id="CHEBI:57498"/>
    </ligand>
</feature>
<evidence type="ECO:0000256" key="6">
    <source>
        <dbReference type="ARBA" id="ARBA00022679"/>
    </source>
</evidence>
<dbReference type="PANTHER" id="PTHR45825">
    <property type="entry name" value="GRANULE-BOUND STARCH SYNTHASE 1, CHLOROPLASTIC/AMYLOPLASTIC"/>
    <property type="match status" value="1"/>
</dbReference>